<organism evidence="1 2">
    <name type="scientific">Bacteroides pyogenes DSM 20611 = JCM 6294</name>
    <dbReference type="NCBI Taxonomy" id="1121100"/>
    <lineage>
        <taxon>Bacteria</taxon>
        <taxon>Pseudomonadati</taxon>
        <taxon>Bacteroidota</taxon>
        <taxon>Bacteroidia</taxon>
        <taxon>Bacteroidales</taxon>
        <taxon>Bacteroidaceae</taxon>
        <taxon>Bacteroides</taxon>
    </lineage>
</organism>
<name>W4PKY2_9BACE</name>
<comment type="caution">
    <text evidence="1">The sequence shown here is derived from an EMBL/GenBank/DDBJ whole genome shotgun (WGS) entry which is preliminary data.</text>
</comment>
<dbReference type="EMBL" id="BAIR01000038">
    <property type="protein sequence ID" value="GAE20103.1"/>
    <property type="molecule type" value="Genomic_DNA"/>
</dbReference>
<gene>
    <name evidence="1" type="ORF">JCM6294_3251</name>
</gene>
<reference evidence="2" key="1">
    <citation type="journal article" date="2014" name="Genome">
        <title>Draft Genome Sequences of Three Strains of Bacteroides pyogenes Isolated from a Cat and Swine.</title>
        <authorList>
            <person name="Sakamoto M."/>
            <person name="Oshima K."/>
            <person name="Suda W."/>
            <person name="Kitamura K."/>
            <person name="Iida T."/>
            <person name="Hattori M."/>
            <person name="Ohkuma M."/>
        </authorList>
    </citation>
    <scope>NUCLEOTIDE SEQUENCE [LARGE SCALE GENOMIC DNA]</scope>
    <source>
        <strain evidence="2">JCM 6294</strain>
    </source>
</reference>
<accession>W4PKY2</accession>
<dbReference type="AlphaFoldDB" id="W4PKY2"/>
<evidence type="ECO:0000313" key="1">
    <source>
        <dbReference type="EMBL" id="GAE20103.1"/>
    </source>
</evidence>
<protein>
    <submittedName>
        <fullName evidence="1">Uncharacterized protein</fullName>
    </submittedName>
</protein>
<evidence type="ECO:0000313" key="2">
    <source>
        <dbReference type="Proteomes" id="UP000018842"/>
    </source>
</evidence>
<proteinExistence type="predicted"/>
<sequence>MVIYYYYENTSKRFIRSSVRIRPGSEKLCLQNVPERRNCSEINPVWRQIRLKRWNGTSKPYRTQLRVTGKLLVKPYTQTG</sequence>
<dbReference type="Proteomes" id="UP000018842">
    <property type="component" value="Unassembled WGS sequence"/>
</dbReference>